<evidence type="ECO:0000256" key="1">
    <source>
        <dbReference type="SAM" id="Phobius"/>
    </source>
</evidence>
<feature type="transmembrane region" description="Helical" evidence="1">
    <location>
        <begin position="51"/>
        <end position="72"/>
    </location>
</feature>
<organism evidence="2 3">
    <name type="scientific">Sinosporangium siamense</name>
    <dbReference type="NCBI Taxonomy" id="1367973"/>
    <lineage>
        <taxon>Bacteria</taxon>
        <taxon>Bacillati</taxon>
        <taxon>Actinomycetota</taxon>
        <taxon>Actinomycetes</taxon>
        <taxon>Streptosporangiales</taxon>
        <taxon>Streptosporangiaceae</taxon>
        <taxon>Sinosporangium</taxon>
    </lineage>
</organism>
<feature type="transmembrane region" description="Helical" evidence="1">
    <location>
        <begin position="84"/>
        <end position="102"/>
    </location>
</feature>
<evidence type="ECO:0000313" key="3">
    <source>
        <dbReference type="Proteomes" id="UP000606172"/>
    </source>
</evidence>
<feature type="transmembrane region" description="Helical" evidence="1">
    <location>
        <begin position="19"/>
        <end position="39"/>
    </location>
</feature>
<dbReference type="RefSeq" id="WP_204031608.1">
    <property type="nucleotide sequence ID" value="NZ_BOOW01000046.1"/>
</dbReference>
<keyword evidence="1" id="KW-0472">Membrane</keyword>
<sequence length="137" mass="14521">MHESPGVEGMPQSVKLARVLLWIEFALGVLGLVLVAIAVSQLADDAQLEVAGITGGIVWVLGYSFALVALVLASALALKSRKSWVRIAVLVLHGILLVLEVIGLFSGITLGVVARIAILAGIVVSLSREEARVWFDR</sequence>
<feature type="transmembrane region" description="Helical" evidence="1">
    <location>
        <begin position="108"/>
        <end position="127"/>
    </location>
</feature>
<dbReference type="AlphaFoldDB" id="A0A919RMQ5"/>
<reference evidence="2" key="1">
    <citation type="submission" date="2021-01" db="EMBL/GenBank/DDBJ databases">
        <title>Whole genome shotgun sequence of Sinosporangium siamense NBRC 109515.</title>
        <authorList>
            <person name="Komaki H."/>
            <person name="Tamura T."/>
        </authorList>
    </citation>
    <scope>NUCLEOTIDE SEQUENCE</scope>
    <source>
        <strain evidence="2">NBRC 109515</strain>
    </source>
</reference>
<gene>
    <name evidence="2" type="ORF">Ssi02_68520</name>
</gene>
<dbReference type="EMBL" id="BOOW01000046">
    <property type="protein sequence ID" value="GII96621.1"/>
    <property type="molecule type" value="Genomic_DNA"/>
</dbReference>
<dbReference type="Proteomes" id="UP000606172">
    <property type="component" value="Unassembled WGS sequence"/>
</dbReference>
<protein>
    <submittedName>
        <fullName evidence="2">Uncharacterized protein</fullName>
    </submittedName>
</protein>
<keyword evidence="1" id="KW-1133">Transmembrane helix</keyword>
<evidence type="ECO:0000313" key="2">
    <source>
        <dbReference type="EMBL" id="GII96621.1"/>
    </source>
</evidence>
<keyword evidence="3" id="KW-1185">Reference proteome</keyword>
<name>A0A919RMQ5_9ACTN</name>
<accession>A0A919RMQ5</accession>
<comment type="caution">
    <text evidence="2">The sequence shown here is derived from an EMBL/GenBank/DDBJ whole genome shotgun (WGS) entry which is preliminary data.</text>
</comment>
<proteinExistence type="predicted"/>
<keyword evidence="1" id="KW-0812">Transmembrane</keyword>